<dbReference type="EMBL" id="LN650648">
    <property type="protein sequence ID" value="CEI71687.1"/>
    <property type="molecule type" value="Genomic_DNA"/>
</dbReference>
<accession>A0A2P2BMQ4</accession>
<dbReference type="InterPro" id="IPR043168">
    <property type="entry name" value="DegV_C"/>
</dbReference>
<dbReference type="AlphaFoldDB" id="A0A2P2BMQ4"/>
<dbReference type="SUPFAM" id="SSF82549">
    <property type="entry name" value="DAK1/DegV-like"/>
    <property type="match status" value="1"/>
</dbReference>
<evidence type="ECO:0000256" key="1">
    <source>
        <dbReference type="ARBA" id="ARBA00023121"/>
    </source>
</evidence>
<dbReference type="GO" id="GO:0008289">
    <property type="term" value="F:lipid binding"/>
    <property type="evidence" value="ECO:0007669"/>
    <property type="project" value="UniProtKB-KW"/>
</dbReference>
<dbReference type="RefSeq" id="WP_166504702.1">
    <property type="nucleotide sequence ID" value="NZ_JAKNTL010000002.1"/>
</dbReference>
<evidence type="ECO:0000313" key="3">
    <source>
        <dbReference type="Proteomes" id="UP000245695"/>
    </source>
</evidence>
<dbReference type="InterPro" id="IPR050270">
    <property type="entry name" value="DegV_domain_contain"/>
</dbReference>
<dbReference type="KEGG" id="rhom:FRIFI_0133"/>
<keyword evidence="1" id="KW-0446">Lipid-binding</keyword>
<dbReference type="PROSITE" id="PS51482">
    <property type="entry name" value="DEGV"/>
    <property type="match status" value="1"/>
</dbReference>
<sequence length="281" mass="31012">MTKKIRIITDGSCDFPQEVLDRARPDVVGINVAFGEDSYIGGIDIDSETFYKKMKESKELPKTSSPSPDRFLELYKGDDEELLVFTLTSKLSSTYNNAVLAKEMYLEENPYKRIEVIDSASGSIGVASMILKCSELIDAGKNMDEILEHIERYKEEIVFFGALETLENAIKGGRINKVAGKIINALNFKVIIKIEDGLVKPIDKARGGSNSIKKALEYVENNVGHQDEKTVIIGHANCIDKAEKIKSIVEGNLNFKEVLIAEIGPIMGTFTSEGAILVSVL</sequence>
<dbReference type="Proteomes" id="UP000245695">
    <property type="component" value="Chromosome 1"/>
</dbReference>
<dbReference type="PANTHER" id="PTHR33434:SF2">
    <property type="entry name" value="FATTY ACID-BINDING PROTEIN TM_1468"/>
    <property type="match status" value="1"/>
</dbReference>
<dbReference type="Pfam" id="PF02645">
    <property type="entry name" value="DegV"/>
    <property type="match status" value="1"/>
</dbReference>
<dbReference type="InterPro" id="IPR003797">
    <property type="entry name" value="DegV"/>
</dbReference>
<proteinExistence type="predicted"/>
<keyword evidence="3" id="KW-1185">Reference proteome</keyword>
<dbReference type="PANTHER" id="PTHR33434">
    <property type="entry name" value="DEGV DOMAIN-CONTAINING PROTEIN DR_1986-RELATED"/>
    <property type="match status" value="1"/>
</dbReference>
<dbReference type="Gene3D" id="3.40.50.10170">
    <property type="match status" value="1"/>
</dbReference>
<name>A0A2P2BMQ4_9FIRM</name>
<reference evidence="2 3" key="1">
    <citation type="submission" date="2014-09" db="EMBL/GenBank/DDBJ databases">
        <authorList>
            <person name="Hornung B.V."/>
        </authorList>
    </citation>
    <scope>NUCLEOTIDE SEQUENCE [LARGE SCALE GENOMIC DNA]</scope>
    <source>
        <strain evidence="2 3">FRIFI</strain>
    </source>
</reference>
<evidence type="ECO:0000313" key="2">
    <source>
        <dbReference type="EMBL" id="CEI71687.1"/>
    </source>
</evidence>
<dbReference type="Gene3D" id="3.30.1180.10">
    <property type="match status" value="1"/>
</dbReference>
<dbReference type="NCBIfam" id="TIGR00762">
    <property type="entry name" value="DegV"/>
    <property type="match status" value="1"/>
</dbReference>
<protein>
    <submittedName>
        <fullName evidence="2">DegV domain-containing protein CPE0026</fullName>
    </submittedName>
</protein>
<organism evidence="2 3">
    <name type="scientific">Romboutsia hominis</name>
    <dbReference type="NCBI Taxonomy" id="1507512"/>
    <lineage>
        <taxon>Bacteria</taxon>
        <taxon>Bacillati</taxon>
        <taxon>Bacillota</taxon>
        <taxon>Clostridia</taxon>
        <taxon>Peptostreptococcales</taxon>
        <taxon>Peptostreptococcaceae</taxon>
        <taxon>Romboutsia</taxon>
    </lineage>
</organism>
<gene>
    <name evidence="2" type="ORF">FRIFI_0133</name>
</gene>